<feature type="chain" id="PRO_5008771055" evidence="4">
    <location>
        <begin position="24"/>
        <end position="344"/>
    </location>
</feature>
<dbReference type="Pfam" id="PF01479">
    <property type="entry name" value="S4"/>
    <property type="match status" value="1"/>
</dbReference>
<dbReference type="GO" id="GO:0001522">
    <property type="term" value="P:pseudouridine synthesis"/>
    <property type="evidence" value="ECO:0007669"/>
    <property type="project" value="InterPro"/>
</dbReference>
<reference evidence="8" key="3">
    <citation type="submission" date="2016-03" db="UniProtKB">
        <authorList>
            <consortium name="EnsemblProtists"/>
        </authorList>
    </citation>
    <scope>IDENTIFICATION</scope>
</reference>
<keyword evidence="3" id="KW-0694">RNA-binding</keyword>
<evidence type="ECO:0000256" key="1">
    <source>
        <dbReference type="ARBA" id="ARBA00008348"/>
    </source>
</evidence>
<dbReference type="InterPro" id="IPR018496">
    <property type="entry name" value="PsdUridine_synth_RsuA/RluB_CS"/>
</dbReference>
<evidence type="ECO:0000256" key="2">
    <source>
        <dbReference type="ARBA" id="ARBA00023235"/>
    </source>
</evidence>
<accession>L1J963</accession>
<dbReference type="InterPro" id="IPR020094">
    <property type="entry name" value="TruA/RsuA/RluB/E/F_N"/>
</dbReference>
<dbReference type="HOGENOM" id="CLU_024979_1_2_1"/>
<dbReference type="PROSITE" id="PS01149">
    <property type="entry name" value="PSI_RSU"/>
    <property type="match status" value="1"/>
</dbReference>
<dbReference type="STRING" id="905079.L1J963"/>
<evidence type="ECO:0000256" key="4">
    <source>
        <dbReference type="SAM" id="SignalP"/>
    </source>
</evidence>
<feature type="domain" description="RNA-binding S4" evidence="6">
    <location>
        <begin position="78"/>
        <end position="109"/>
    </location>
</feature>
<dbReference type="KEGG" id="gtt:GUITHDRAFT_94889"/>
<name>L1J963_GUITC</name>
<dbReference type="AlphaFoldDB" id="L1J963"/>
<evidence type="ECO:0000259" key="6">
    <source>
        <dbReference type="Pfam" id="PF01479"/>
    </source>
</evidence>
<dbReference type="Proteomes" id="UP000011087">
    <property type="component" value="Unassembled WGS sequence"/>
</dbReference>
<dbReference type="SUPFAM" id="SSF55174">
    <property type="entry name" value="Alpha-L RNA-binding motif"/>
    <property type="match status" value="1"/>
</dbReference>
<organism evidence="7">
    <name type="scientific">Guillardia theta (strain CCMP2712)</name>
    <name type="common">Cryptophyte</name>
    <dbReference type="NCBI Taxonomy" id="905079"/>
    <lineage>
        <taxon>Eukaryota</taxon>
        <taxon>Cryptophyceae</taxon>
        <taxon>Pyrenomonadales</taxon>
        <taxon>Geminigeraceae</taxon>
        <taxon>Guillardia</taxon>
    </lineage>
</organism>
<dbReference type="GO" id="GO:0009982">
    <property type="term" value="F:pseudouridine synthase activity"/>
    <property type="evidence" value="ECO:0007669"/>
    <property type="project" value="InterPro"/>
</dbReference>
<keyword evidence="2" id="KW-0413">Isomerase</keyword>
<evidence type="ECO:0000256" key="3">
    <source>
        <dbReference type="PROSITE-ProRule" id="PRU00182"/>
    </source>
</evidence>
<dbReference type="RefSeq" id="XP_005831822.1">
    <property type="nucleotide sequence ID" value="XM_005831765.1"/>
</dbReference>
<comment type="similarity">
    <text evidence="1">Belongs to the pseudouridine synthase RsuA family.</text>
</comment>
<dbReference type="CDD" id="cd02870">
    <property type="entry name" value="PseudoU_synth_RsuA_like"/>
    <property type="match status" value="1"/>
</dbReference>
<dbReference type="InterPro" id="IPR020103">
    <property type="entry name" value="PsdUridine_synth_cat_dom_sf"/>
</dbReference>
<dbReference type="Gene3D" id="3.30.70.580">
    <property type="entry name" value="Pseudouridine synthase I, catalytic domain, N-terminal subdomain"/>
    <property type="match status" value="1"/>
</dbReference>
<dbReference type="CDD" id="cd00165">
    <property type="entry name" value="S4"/>
    <property type="match status" value="1"/>
</dbReference>
<feature type="signal peptide" evidence="4">
    <location>
        <begin position="1"/>
        <end position="23"/>
    </location>
</feature>
<dbReference type="InterPro" id="IPR000748">
    <property type="entry name" value="PsdUridine_synth_RsuA/RluB/E/F"/>
</dbReference>
<gene>
    <name evidence="7" type="ORF">GUITHDRAFT_94889</name>
</gene>
<evidence type="ECO:0000313" key="9">
    <source>
        <dbReference type="Proteomes" id="UP000011087"/>
    </source>
</evidence>
<dbReference type="GeneID" id="17301536"/>
<evidence type="ECO:0000313" key="7">
    <source>
        <dbReference type="EMBL" id="EKX44842.1"/>
    </source>
</evidence>
<keyword evidence="9" id="KW-1185">Reference proteome</keyword>
<dbReference type="Pfam" id="PF00849">
    <property type="entry name" value="PseudoU_synth_2"/>
    <property type="match status" value="1"/>
</dbReference>
<reference evidence="7 9" key="1">
    <citation type="journal article" date="2012" name="Nature">
        <title>Algal genomes reveal evolutionary mosaicism and the fate of nucleomorphs.</title>
        <authorList>
            <consortium name="DOE Joint Genome Institute"/>
            <person name="Curtis B.A."/>
            <person name="Tanifuji G."/>
            <person name="Burki F."/>
            <person name="Gruber A."/>
            <person name="Irimia M."/>
            <person name="Maruyama S."/>
            <person name="Arias M.C."/>
            <person name="Ball S.G."/>
            <person name="Gile G.H."/>
            <person name="Hirakawa Y."/>
            <person name="Hopkins J.F."/>
            <person name="Kuo A."/>
            <person name="Rensing S.A."/>
            <person name="Schmutz J."/>
            <person name="Symeonidi A."/>
            <person name="Elias M."/>
            <person name="Eveleigh R.J."/>
            <person name="Herman E.K."/>
            <person name="Klute M.J."/>
            <person name="Nakayama T."/>
            <person name="Obornik M."/>
            <person name="Reyes-Prieto A."/>
            <person name="Armbrust E.V."/>
            <person name="Aves S.J."/>
            <person name="Beiko R.G."/>
            <person name="Coutinho P."/>
            <person name="Dacks J.B."/>
            <person name="Durnford D.G."/>
            <person name="Fast N.M."/>
            <person name="Green B.R."/>
            <person name="Grisdale C.J."/>
            <person name="Hempel F."/>
            <person name="Henrissat B."/>
            <person name="Hoppner M.P."/>
            <person name="Ishida K."/>
            <person name="Kim E."/>
            <person name="Koreny L."/>
            <person name="Kroth P.G."/>
            <person name="Liu Y."/>
            <person name="Malik S.B."/>
            <person name="Maier U.G."/>
            <person name="McRose D."/>
            <person name="Mock T."/>
            <person name="Neilson J.A."/>
            <person name="Onodera N.T."/>
            <person name="Poole A.M."/>
            <person name="Pritham E.J."/>
            <person name="Richards T.A."/>
            <person name="Rocap G."/>
            <person name="Roy S.W."/>
            <person name="Sarai C."/>
            <person name="Schaack S."/>
            <person name="Shirato S."/>
            <person name="Slamovits C.H."/>
            <person name="Spencer D.F."/>
            <person name="Suzuki S."/>
            <person name="Worden A.Z."/>
            <person name="Zauner S."/>
            <person name="Barry K."/>
            <person name="Bell C."/>
            <person name="Bharti A.K."/>
            <person name="Crow J.A."/>
            <person name="Grimwood J."/>
            <person name="Kramer R."/>
            <person name="Lindquist E."/>
            <person name="Lucas S."/>
            <person name="Salamov A."/>
            <person name="McFadden G.I."/>
            <person name="Lane C.E."/>
            <person name="Keeling P.J."/>
            <person name="Gray M.W."/>
            <person name="Grigoriev I.V."/>
            <person name="Archibald J.M."/>
        </authorList>
    </citation>
    <scope>NUCLEOTIDE SEQUENCE</scope>
    <source>
        <strain evidence="7 9">CCMP2712</strain>
    </source>
</reference>
<dbReference type="Gene3D" id="3.30.70.1560">
    <property type="entry name" value="Alpha-L RNA-binding motif"/>
    <property type="match status" value="1"/>
</dbReference>
<reference evidence="9" key="2">
    <citation type="submission" date="2012-11" db="EMBL/GenBank/DDBJ databases">
        <authorList>
            <person name="Kuo A."/>
            <person name="Curtis B.A."/>
            <person name="Tanifuji G."/>
            <person name="Burki F."/>
            <person name="Gruber A."/>
            <person name="Irimia M."/>
            <person name="Maruyama S."/>
            <person name="Arias M.C."/>
            <person name="Ball S.G."/>
            <person name="Gile G.H."/>
            <person name="Hirakawa Y."/>
            <person name="Hopkins J.F."/>
            <person name="Rensing S.A."/>
            <person name="Schmutz J."/>
            <person name="Symeonidi A."/>
            <person name="Elias M."/>
            <person name="Eveleigh R.J."/>
            <person name="Herman E.K."/>
            <person name="Klute M.J."/>
            <person name="Nakayama T."/>
            <person name="Obornik M."/>
            <person name="Reyes-Prieto A."/>
            <person name="Armbrust E.V."/>
            <person name="Aves S.J."/>
            <person name="Beiko R.G."/>
            <person name="Coutinho P."/>
            <person name="Dacks J.B."/>
            <person name="Durnford D.G."/>
            <person name="Fast N.M."/>
            <person name="Green B.R."/>
            <person name="Grisdale C."/>
            <person name="Hempe F."/>
            <person name="Henrissat B."/>
            <person name="Hoppner M.P."/>
            <person name="Ishida K.-I."/>
            <person name="Kim E."/>
            <person name="Koreny L."/>
            <person name="Kroth P.G."/>
            <person name="Liu Y."/>
            <person name="Malik S.-B."/>
            <person name="Maier U.G."/>
            <person name="McRose D."/>
            <person name="Mock T."/>
            <person name="Neilson J.A."/>
            <person name="Onodera N.T."/>
            <person name="Poole A.M."/>
            <person name="Pritham E.J."/>
            <person name="Richards T.A."/>
            <person name="Rocap G."/>
            <person name="Roy S.W."/>
            <person name="Sarai C."/>
            <person name="Schaack S."/>
            <person name="Shirato S."/>
            <person name="Slamovits C.H."/>
            <person name="Spencer D.F."/>
            <person name="Suzuki S."/>
            <person name="Worden A.Z."/>
            <person name="Zauner S."/>
            <person name="Barry K."/>
            <person name="Bell C."/>
            <person name="Bharti A.K."/>
            <person name="Crow J.A."/>
            <person name="Grimwood J."/>
            <person name="Kramer R."/>
            <person name="Lindquist E."/>
            <person name="Lucas S."/>
            <person name="Salamov A."/>
            <person name="McFadden G.I."/>
            <person name="Lane C.E."/>
            <person name="Keeling P.J."/>
            <person name="Gray M.W."/>
            <person name="Grigoriev I.V."/>
            <person name="Archibald J.M."/>
        </authorList>
    </citation>
    <scope>NUCLEOTIDE SEQUENCE</scope>
    <source>
        <strain evidence="9">CCMP2712</strain>
    </source>
</reference>
<dbReference type="InterPro" id="IPR042092">
    <property type="entry name" value="PsdUridine_s_RsuA/RluB/E/F_cat"/>
</dbReference>
<dbReference type="eggNOG" id="ENOG502QT4T">
    <property type="taxonomic scope" value="Eukaryota"/>
</dbReference>
<dbReference type="InterPro" id="IPR050343">
    <property type="entry name" value="RsuA_PseudoU_synthase"/>
</dbReference>
<dbReference type="OrthoDB" id="10055830at2759"/>
<dbReference type="PANTHER" id="PTHR47683:SF2">
    <property type="entry name" value="RNA-BINDING S4 DOMAIN-CONTAINING PROTEIN"/>
    <property type="match status" value="1"/>
</dbReference>
<dbReference type="EMBL" id="JH993002">
    <property type="protein sequence ID" value="EKX44842.1"/>
    <property type="molecule type" value="Genomic_DNA"/>
</dbReference>
<dbReference type="InterPro" id="IPR036986">
    <property type="entry name" value="S4_RNA-bd_sf"/>
</dbReference>
<protein>
    <submittedName>
        <fullName evidence="7 8">Uncharacterized protein</fullName>
    </submittedName>
</protein>
<dbReference type="InterPro" id="IPR002942">
    <property type="entry name" value="S4_RNA-bd"/>
</dbReference>
<dbReference type="Gene3D" id="3.10.290.10">
    <property type="entry name" value="RNA-binding S4 domain"/>
    <property type="match status" value="1"/>
</dbReference>
<sequence length="344" mass="38909">MSSRFCGTCILLLTAGRIGQTFGDAQRSSLQSGLRIMKQGFRRHYHSDRINGSKACDPGDRTQDRKVEAGRRVQLHRSLSKLGLCSRGVAWKLIKERRVLVNGKIMSDPLTWIDMQSDQVTVDNVVSERRKETRVWMMNKPRGLIVARVDERGRPTVYSLFQNQNFVEHASTTMTGDDKDGTSNEPWRFPVGRLDADSEGLLLFTNDGQLSQKLLDPTSGVEKTYIVQLKGVPSDDCLVKLSEGIDLDGKKTLPARFQLVEIFDGGKDGKTKRSRIQVQIHEGRFRQIRRMFQIVGFRVKKLQRVCIGCLTLGELPVGKIRELAKDEIERLMTACKIRDSGGMR</sequence>
<keyword evidence="4" id="KW-0732">Signal</keyword>
<dbReference type="GO" id="GO:0003723">
    <property type="term" value="F:RNA binding"/>
    <property type="evidence" value="ECO:0007669"/>
    <property type="project" value="UniProtKB-KW"/>
</dbReference>
<dbReference type="NCBIfam" id="TIGR00093">
    <property type="entry name" value="pseudouridine synthase"/>
    <property type="match status" value="1"/>
</dbReference>
<evidence type="ECO:0000313" key="8">
    <source>
        <dbReference type="EnsemblProtists" id="EKX44842"/>
    </source>
</evidence>
<proteinExistence type="inferred from homology"/>
<dbReference type="PROSITE" id="PS50889">
    <property type="entry name" value="S4"/>
    <property type="match status" value="1"/>
</dbReference>
<dbReference type="InterPro" id="IPR006145">
    <property type="entry name" value="PsdUridine_synth_RsuA/RluA"/>
</dbReference>
<feature type="domain" description="Pseudouridine synthase RsuA/RluA-like" evidence="5">
    <location>
        <begin position="135"/>
        <end position="293"/>
    </location>
</feature>
<dbReference type="OMA" id="SMEFAPF"/>
<dbReference type="GO" id="GO:0006364">
    <property type="term" value="P:rRNA processing"/>
    <property type="evidence" value="ECO:0007669"/>
    <property type="project" value="UniProtKB-ARBA"/>
</dbReference>
<dbReference type="PANTHER" id="PTHR47683">
    <property type="entry name" value="PSEUDOURIDINE SYNTHASE FAMILY PROTEIN-RELATED"/>
    <property type="match status" value="1"/>
</dbReference>
<dbReference type="EnsemblProtists" id="EKX44842">
    <property type="protein sequence ID" value="EKX44842"/>
    <property type="gene ID" value="GUITHDRAFT_94889"/>
</dbReference>
<dbReference type="SUPFAM" id="SSF55120">
    <property type="entry name" value="Pseudouridine synthase"/>
    <property type="match status" value="1"/>
</dbReference>
<dbReference type="PaxDb" id="55529-EKX44842"/>
<evidence type="ECO:0000259" key="5">
    <source>
        <dbReference type="Pfam" id="PF00849"/>
    </source>
</evidence>